<feature type="domain" description="Zinc finger PHD-type" evidence="5">
    <location>
        <begin position="249"/>
        <end position="334"/>
    </location>
</feature>
<feature type="compositionally biased region" description="Basic and acidic residues" evidence="4">
    <location>
        <begin position="471"/>
        <end position="487"/>
    </location>
</feature>
<evidence type="ECO:0000259" key="5">
    <source>
        <dbReference type="SMART" id="SM00249"/>
    </source>
</evidence>
<keyword evidence="2" id="KW-0863">Zinc-finger</keyword>
<feature type="region of interest" description="Disordered" evidence="4">
    <location>
        <begin position="410"/>
        <end position="438"/>
    </location>
</feature>
<feature type="region of interest" description="Disordered" evidence="4">
    <location>
        <begin position="176"/>
        <end position="197"/>
    </location>
</feature>
<keyword evidence="3" id="KW-0862">Zinc</keyword>
<evidence type="ECO:0000256" key="3">
    <source>
        <dbReference type="ARBA" id="ARBA00022833"/>
    </source>
</evidence>
<feature type="compositionally biased region" description="Low complexity" evidence="4">
    <location>
        <begin position="30"/>
        <end position="43"/>
    </location>
</feature>
<keyword evidence="7" id="KW-1185">Reference proteome</keyword>
<keyword evidence="1" id="KW-0479">Metal-binding</keyword>
<evidence type="ECO:0000256" key="2">
    <source>
        <dbReference type="ARBA" id="ARBA00022771"/>
    </source>
</evidence>
<evidence type="ECO:0000256" key="1">
    <source>
        <dbReference type="ARBA" id="ARBA00022723"/>
    </source>
</evidence>
<protein>
    <recommendedName>
        <fullName evidence="5">Zinc finger PHD-type domain-containing protein</fullName>
    </recommendedName>
</protein>
<sequence length="615" mass="66087">MIPHDIFLGLSGERPARDEPMEVDSEQQPDEQQQQRNELEQLQPVKQTKMPVLATFLPPSATEAPKSVPRSPVSTAPVRAPAQETLRMMIQDPIHSVFSEYVPTPVQAPAPSSSQVQVAVQAPTPAPSSAPSPAPAPVPAPTAALASELAAMRAPEPAAAPTPVTTAVPVQAPAPELVQVPAPAETPAPPPPKKSRYTNQFSAATHKAIIRGMNRKRTSSPAATEGRTMPMPVKKEDNGDSPLPTSLPVCSVCDRPARSILHPLVTCRRCNRRWHPRCHQPAIPDYIAATAGEVAGPATDNGKDSDSIMVDGVTGSTPAKQEPAKPTWACPPCKTAEAAAASARLANNVRTNNRPADALYVPPPPAQKTHNLAGQTPEQRRQYLATVSQRELAQWLAFAIERHPDMAAYPQKQRPPPPHAQSIPKILPPLPGTSIPGSGPRLTAAEVFAASRNPKYRNGIINSIRRSHAASVEKERVAAAERDREAGVLHPRRGRPPLQRQEDAQRARSPVQADTPVETRPPRPVDPSHIPSFVPTPVDPEEEDPTGLMAGWPKPGRGMYAKVGPDWDMDEDDEGNNLSGNVLVDRNDHTSFSGIVYNAVGQKVQENGIPVLPVR</sequence>
<feature type="region of interest" description="Disordered" evidence="4">
    <location>
        <begin position="467"/>
        <end position="557"/>
    </location>
</feature>
<dbReference type="SUPFAM" id="SSF57903">
    <property type="entry name" value="FYVE/PHD zinc finger"/>
    <property type="match status" value="1"/>
</dbReference>
<organism evidence="6 7">
    <name type="scientific">Sporothrix eucalyptigena</name>
    <dbReference type="NCBI Taxonomy" id="1812306"/>
    <lineage>
        <taxon>Eukaryota</taxon>
        <taxon>Fungi</taxon>
        <taxon>Dikarya</taxon>
        <taxon>Ascomycota</taxon>
        <taxon>Pezizomycotina</taxon>
        <taxon>Sordariomycetes</taxon>
        <taxon>Sordariomycetidae</taxon>
        <taxon>Ophiostomatales</taxon>
        <taxon>Ophiostomataceae</taxon>
        <taxon>Sporothrix</taxon>
    </lineage>
</organism>
<dbReference type="InterPro" id="IPR011011">
    <property type="entry name" value="Znf_FYVE_PHD"/>
</dbReference>
<feature type="compositionally biased region" description="Pro residues" evidence="4">
    <location>
        <begin position="124"/>
        <end position="140"/>
    </location>
</feature>
<gene>
    <name evidence="6" type="ORF">SEUCBS140593_008550</name>
</gene>
<reference evidence="6 7" key="1">
    <citation type="submission" date="2024-01" db="EMBL/GenBank/DDBJ databases">
        <authorList>
            <person name="Allen C."/>
            <person name="Tagirdzhanova G."/>
        </authorList>
    </citation>
    <scope>NUCLEOTIDE SEQUENCE [LARGE SCALE GENOMIC DNA]</scope>
</reference>
<dbReference type="InterPro" id="IPR013083">
    <property type="entry name" value="Znf_RING/FYVE/PHD"/>
</dbReference>
<evidence type="ECO:0000256" key="4">
    <source>
        <dbReference type="SAM" id="MobiDB-lite"/>
    </source>
</evidence>
<name>A0ABP0CQI8_9PEZI</name>
<feature type="region of interest" description="Disordered" evidence="4">
    <location>
        <begin position="147"/>
        <end position="166"/>
    </location>
</feature>
<feature type="region of interest" description="Disordered" evidence="4">
    <location>
        <begin position="215"/>
        <end position="242"/>
    </location>
</feature>
<proteinExistence type="predicted"/>
<dbReference type="EMBL" id="CAWUHD010000120">
    <property type="protein sequence ID" value="CAK7233285.1"/>
    <property type="molecule type" value="Genomic_DNA"/>
</dbReference>
<dbReference type="Proteomes" id="UP001642482">
    <property type="component" value="Unassembled WGS sequence"/>
</dbReference>
<feature type="region of interest" description="Disordered" evidence="4">
    <location>
        <begin position="104"/>
        <end position="142"/>
    </location>
</feature>
<dbReference type="SMART" id="SM00249">
    <property type="entry name" value="PHD"/>
    <property type="match status" value="1"/>
</dbReference>
<feature type="region of interest" description="Disordered" evidence="4">
    <location>
        <begin position="58"/>
        <end position="77"/>
    </location>
</feature>
<accession>A0ABP0CQI8</accession>
<comment type="caution">
    <text evidence="6">The sequence shown here is derived from an EMBL/GenBank/DDBJ whole genome shotgun (WGS) entry which is preliminary data.</text>
</comment>
<feature type="compositionally biased region" description="Low complexity" evidence="4">
    <location>
        <begin position="104"/>
        <end position="123"/>
    </location>
</feature>
<feature type="region of interest" description="Disordered" evidence="4">
    <location>
        <begin position="1"/>
        <end position="49"/>
    </location>
</feature>
<dbReference type="InterPro" id="IPR001965">
    <property type="entry name" value="Znf_PHD"/>
</dbReference>
<evidence type="ECO:0000313" key="6">
    <source>
        <dbReference type="EMBL" id="CAK7233285.1"/>
    </source>
</evidence>
<evidence type="ECO:0000313" key="7">
    <source>
        <dbReference type="Proteomes" id="UP001642482"/>
    </source>
</evidence>
<dbReference type="Gene3D" id="3.30.40.10">
    <property type="entry name" value="Zinc/RING finger domain, C3HC4 (zinc finger)"/>
    <property type="match status" value="1"/>
</dbReference>